<dbReference type="CDD" id="cd18773">
    <property type="entry name" value="PDC1_HK_sensor"/>
    <property type="match status" value="1"/>
</dbReference>
<dbReference type="PANTHER" id="PTHR43047:SF72">
    <property type="entry name" value="OSMOSENSING HISTIDINE PROTEIN KINASE SLN1"/>
    <property type="match status" value="1"/>
</dbReference>
<evidence type="ECO:0000256" key="10">
    <source>
        <dbReference type="SAM" id="Phobius"/>
    </source>
</evidence>
<dbReference type="Proteomes" id="UP000326169">
    <property type="component" value="Unassembled WGS sequence"/>
</dbReference>
<dbReference type="CDD" id="cd00082">
    <property type="entry name" value="HisKA"/>
    <property type="match status" value="1"/>
</dbReference>
<accession>A0A5M3TDP0</accession>
<keyword evidence="15" id="KW-1185">Reference proteome</keyword>
<dbReference type="SUPFAM" id="SSF158472">
    <property type="entry name" value="HAMP domain-like"/>
    <property type="match status" value="1"/>
</dbReference>
<evidence type="ECO:0000256" key="7">
    <source>
        <dbReference type="ARBA" id="ARBA00023012"/>
    </source>
</evidence>
<protein>
    <recommendedName>
        <fullName evidence="3">histidine kinase</fullName>
        <ecNumber evidence="3">2.7.13.3</ecNumber>
    </recommendedName>
</protein>
<comment type="caution">
    <text evidence="14">The sequence shown here is derived from an EMBL/GenBank/DDBJ whole genome shotgun (WGS) entry which is preliminary data.</text>
</comment>
<dbReference type="InterPro" id="IPR001789">
    <property type="entry name" value="Sig_transdc_resp-reg_receiver"/>
</dbReference>
<dbReference type="Pfam" id="PF00672">
    <property type="entry name" value="HAMP"/>
    <property type="match status" value="1"/>
</dbReference>
<evidence type="ECO:0000256" key="2">
    <source>
        <dbReference type="ARBA" id="ARBA00004370"/>
    </source>
</evidence>
<dbReference type="InterPro" id="IPR011006">
    <property type="entry name" value="CheY-like_superfamily"/>
</dbReference>
<dbReference type="CDD" id="cd17546">
    <property type="entry name" value="REC_hyHK_CKI1_RcsC-like"/>
    <property type="match status" value="1"/>
</dbReference>
<comment type="catalytic activity">
    <reaction evidence="1">
        <text>ATP + protein L-histidine = ADP + protein N-phospho-L-histidine.</text>
        <dbReference type="EC" id="2.7.13.3"/>
    </reaction>
</comment>
<dbReference type="SMART" id="SM00387">
    <property type="entry name" value="HATPase_c"/>
    <property type="match status" value="1"/>
</dbReference>
<dbReference type="EC" id="2.7.13.3" evidence="3"/>
<dbReference type="InterPro" id="IPR036097">
    <property type="entry name" value="HisK_dim/P_sf"/>
</dbReference>
<keyword evidence="9" id="KW-0175">Coiled coil</keyword>
<keyword evidence="4 8" id="KW-0597">Phosphoprotein</keyword>
<keyword evidence="10" id="KW-0812">Transmembrane</keyword>
<dbReference type="Pfam" id="PF02518">
    <property type="entry name" value="HATPase_c"/>
    <property type="match status" value="1"/>
</dbReference>
<evidence type="ECO:0000259" key="13">
    <source>
        <dbReference type="PROSITE" id="PS50885"/>
    </source>
</evidence>
<feature type="domain" description="Histidine kinase" evidence="11">
    <location>
        <begin position="450"/>
        <end position="683"/>
    </location>
</feature>
<feature type="transmembrane region" description="Helical" evidence="10">
    <location>
        <begin position="12"/>
        <end position="33"/>
    </location>
</feature>
<dbReference type="InterPro" id="IPR003660">
    <property type="entry name" value="HAMP_dom"/>
</dbReference>
<dbReference type="Gene3D" id="3.30.565.10">
    <property type="entry name" value="Histidine kinase-like ATPase, C-terminal domain"/>
    <property type="match status" value="1"/>
</dbReference>
<dbReference type="PANTHER" id="PTHR43047">
    <property type="entry name" value="TWO-COMPONENT HISTIDINE PROTEIN KINASE"/>
    <property type="match status" value="1"/>
</dbReference>
<dbReference type="Gene3D" id="3.40.50.2300">
    <property type="match status" value="1"/>
</dbReference>
<keyword evidence="7" id="KW-0902">Two-component regulatory system</keyword>
<dbReference type="Pfam" id="PF00072">
    <property type="entry name" value="Response_reg"/>
    <property type="match status" value="1"/>
</dbReference>
<evidence type="ECO:0000313" key="15">
    <source>
        <dbReference type="Proteomes" id="UP000326169"/>
    </source>
</evidence>
<dbReference type="Gene3D" id="6.10.340.10">
    <property type="match status" value="1"/>
</dbReference>
<evidence type="ECO:0000256" key="9">
    <source>
        <dbReference type="SAM" id="Coils"/>
    </source>
</evidence>
<dbReference type="SUPFAM" id="SSF47384">
    <property type="entry name" value="Homodimeric domain of signal transducing histidine kinase"/>
    <property type="match status" value="1"/>
</dbReference>
<dbReference type="SMART" id="SM00388">
    <property type="entry name" value="HisKA"/>
    <property type="match status" value="1"/>
</dbReference>
<evidence type="ECO:0000256" key="3">
    <source>
        <dbReference type="ARBA" id="ARBA00012438"/>
    </source>
</evidence>
<dbReference type="PRINTS" id="PR00344">
    <property type="entry name" value="BCTRLSENSOR"/>
</dbReference>
<feature type="domain" description="HAMP" evidence="13">
    <location>
        <begin position="365"/>
        <end position="417"/>
    </location>
</feature>
<evidence type="ECO:0000256" key="5">
    <source>
        <dbReference type="ARBA" id="ARBA00022679"/>
    </source>
</evidence>
<proteinExistence type="predicted"/>
<evidence type="ECO:0000256" key="6">
    <source>
        <dbReference type="ARBA" id="ARBA00022777"/>
    </source>
</evidence>
<dbReference type="PROSITE" id="PS50109">
    <property type="entry name" value="HIS_KIN"/>
    <property type="match status" value="1"/>
</dbReference>
<dbReference type="InterPro" id="IPR005467">
    <property type="entry name" value="His_kinase_dom"/>
</dbReference>
<dbReference type="InterPro" id="IPR004358">
    <property type="entry name" value="Sig_transdc_His_kin-like_C"/>
</dbReference>
<dbReference type="CDD" id="cd16922">
    <property type="entry name" value="HATPase_EvgS-ArcB-TorS-like"/>
    <property type="match status" value="1"/>
</dbReference>
<dbReference type="Pfam" id="PF00512">
    <property type="entry name" value="HisKA"/>
    <property type="match status" value="1"/>
</dbReference>
<name>A0A5M3TDP0_LIMPL</name>
<dbReference type="RefSeq" id="WP_014277016.1">
    <property type="nucleotide sequence ID" value="NZ_BIMW01000173.1"/>
</dbReference>
<feature type="domain" description="Response regulatory" evidence="12">
    <location>
        <begin position="710"/>
        <end position="826"/>
    </location>
</feature>
<feature type="transmembrane region" description="Helical" evidence="10">
    <location>
        <begin position="345"/>
        <end position="368"/>
    </location>
</feature>
<dbReference type="InterPro" id="IPR003594">
    <property type="entry name" value="HATPase_dom"/>
</dbReference>
<dbReference type="SUPFAM" id="SSF52172">
    <property type="entry name" value="CheY-like"/>
    <property type="match status" value="1"/>
</dbReference>
<feature type="coiled-coil region" evidence="9">
    <location>
        <begin position="416"/>
        <end position="443"/>
    </location>
</feature>
<keyword evidence="5" id="KW-0808">Transferase</keyword>
<organism evidence="14 15">
    <name type="scientific">Limnospira platensis NIES-46</name>
    <dbReference type="NCBI Taxonomy" id="1236695"/>
    <lineage>
        <taxon>Bacteria</taxon>
        <taxon>Bacillati</taxon>
        <taxon>Cyanobacteriota</taxon>
        <taxon>Cyanophyceae</taxon>
        <taxon>Oscillatoriophycideae</taxon>
        <taxon>Oscillatoriales</taxon>
        <taxon>Sirenicapillariaceae</taxon>
        <taxon>Limnospira</taxon>
    </lineage>
</organism>
<evidence type="ECO:0000256" key="1">
    <source>
        <dbReference type="ARBA" id="ARBA00000085"/>
    </source>
</evidence>
<gene>
    <name evidence="14" type="ORF">NIES46_42180</name>
</gene>
<dbReference type="InterPro" id="IPR003661">
    <property type="entry name" value="HisK_dim/P_dom"/>
</dbReference>
<reference evidence="14 15" key="1">
    <citation type="journal article" date="2019" name="J Genomics">
        <title>The Draft Genome of a Hydrogen-producing Cyanobacterium, Arthrospira platensis NIES-46.</title>
        <authorList>
            <person name="Suzuki S."/>
            <person name="Yamaguchi H."/>
            <person name="Kawachi M."/>
        </authorList>
    </citation>
    <scope>NUCLEOTIDE SEQUENCE [LARGE SCALE GENOMIC DNA]</scope>
    <source>
        <strain evidence="14 15">NIES-46</strain>
    </source>
</reference>
<evidence type="ECO:0000256" key="8">
    <source>
        <dbReference type="PROSITE-ProRule" id="PRU00169"/>
    </source>
</evidence>
<dbReference type="Gene3D" id="1.10.287.130">
    <property type="match status" value="1"/>
</dbReference>
<dbReference type="SMART" id="SM00304">
    <property type="entry name" value="HAMP"/>
    <property type="match status" value="1"/>
</dbReference>
<sequence length="917" mass="104412">MFRNFFDHLPLQFFLIVPFVTQIFVAVGLTGWLSWSNGEQAVNEAVNQLQDEITNRIEDKLDQFLMTPNLINQLNHDHLLSNNWDGQYSQQMQKLFRSQLDNFDLIDSIFWGSQTGELIGLARIEGQQPHLMVSGKNTNGNIQFWSLDESGNSVIMVNETPDFVVTTRTWYQAAIASQDGVWGDIFSYHAYPRMALAASVAVRNPQGEIIGVFGSNFFLDKISDFLQSLEVCNYSKIIIVERSGLLVASSTISQPFKIENQQASRIYINHSQDDLMPQVYRFLIDNFGSLFNINQRLNSRLIINQERHFLQVLPYQDNMGLDLLIVVVIPESHFMERIHSNARSTLLLCLLALIVAIFLGVYTSRWIAEPILQLIKASEAIANGEFTHRVDIKKIKETEQLSQTFNQMSSQLQELFETLEIRVEQRTAELRQAKENAEVANQAKSQFLAHMSHELRTPLNAILGFTQLMIRQISLENNHNLNNFRDHLYIIQRSGEHLLQLINDVLDMSKIEAGKISLNINNFDLWSLLDSLEEMFSIRAASEGLKLIFVRSPNLPRYINSDEQKLRQVLINLIGNAVKFTENGSVTLHSQVIDPPNQIDNPQPPPMVLQFTVEDTGPGIAPADIDQLFEPFLQTETGRKYQQGTGLGLPISQQFVQLMGGDISVSSTLGVGSVFKFKIRVSLGYPEEIASSQLQHQRIVSLAPNQPKYRILVVDDRESNRQLLVKFLSPLGFEVQEAENGQEAIAIWNQWEPHLIWMDMRMPVMDGYEATTQIKSYLKGQATVIIALTASAFEEERAVVLSAGCDDFVRKPFEEQILFEKMAKHLGVRYIYEQQINSQPSLLVQHQPLEANCLIVMPKDWILQLHQAATELDDKLVLQLLEDISEDQVALRESLIDLVERVRFDMILSLTQSALKL</sequence>
<evidence type="ECO:0000259" key="12">
    <source>
        <dbReference type="PROSITE" id="PS50110"/>
    </source>
</evidence>
<dbReference type="PROSITE" id="PS50110">
    <property type="entry name" value="RESPONSE_REGULATORY"/>
    <property type="match status" value="1"/>
</dbReference>
<dbReference type="EMBL" id="BIMW01000173">
    <property type="protein sequence ID" value="GCE96150.1"/>
    <property type="molecule type" value="Genomic_DNA"/>
</dbReference>
<dbReference type="PROSITE" id="PS50885">
    <property type="entry name" value="HAMP"/>
    <property type="match status" value="1"/>
</dbReference>
<keyword evidence="10" id="KW-1133">Transmembrane helix</keyword>
<keyword evidence="6" id="KW-0418">Kinase</keyword>
<evidence type="ECO:0000256" key="4">
    <source>
        <dbReference type="ARBA" id="ARBA00022553"/>
    </source>
</evidence>
<evidence type="ECO:0000313" key="14">
    <source>
        <dbReference type="EMBL" id="GCE96150.1"/>
    </source>
</evidence>
<dbReference type="SUPFAM" id="SSF55874">
    <property type="entry name" value="ATPase domain of HSP90 chaperone/DNA topoisomerase II/histidine kinase"/>
    <property type="match status" value="1"/>
</dbReference>
<feature type="modified residue" description="4-aspartylphosphate" evidence="8">
    <location>
        <position position="759"/>
    </location>
</feature>
<evidence type="ECO:0000259" key="11">
    <source>
        <dbReference type="PROSITE" id="PS50109"/>
    </source>
</evidence>
<dbReference type="GeneID" id="301684987"/>
<dbReference type="SMART" id="SM00448">
    <property type="entry name" value="REC"/>
    <property type="match status" value="1"/>
</dbReference>
<dbReference type="InterPro" id="IPR036890">
    <property type="entry name" value="HATPase_C_sf"/>
</dbReference>
<dbReference type="Gene3D" id="3.30.450.20">
    <property type="entry name" value="PAS domain"/>
    <property type="match status" value="2"/>
</dbReference>
<comment type="subcellular location">
    <subcellularLocation>
        <location evidence="2">Membrane</location>
    </subcellularLocation>
</comment>
<dbReference type="CDD" id="cd06225">
    <property type="entry name" value="HAMP"/>
    <property type="match status" value="1"/>
</dbReference>
<keyword evidence="10" id="KW-0472">Membrane</keyword>